<gene>
    <name evidence="2" type="ORF">B9Q02_12005</name>
</gene>
<dbReference type="EMBL" id="NEXD01000172">
    <property type="protein sequence ID" value="PSN82199.1"/>
    <property type="molecule type" value="Genomic_DNA"/>
</dbReference>
<proteinExistence type="predicted"/>
<name>A0A2R6A761_9ARCH</name>
<feature type="non-terminal residue" evidence="2">
    <location>
        <position position="1"/>
    </location>
</feature>
<protein>
    <submittedName>
        <fullName evidence="2">Uncharacterized protein</fullName>
    </submittedName>
</protein>
<feature type="transmembrane region" description="Helical" evidence="1">
    <location>
        <begin position="273"/>
        <end position="290"/>
    </location>
</feature>
<dbReference type="Proteomes" id="UP000240569">
    <property type="component" value="Unassembled WGS sequence"/>
</dbReference>
<evidence type="ECO:0000256" key="1">
    <source>
        <dbReference type="SAM" id="Phobius"/>
    </source>
</evidence>
<reference evidence="2 3" key="1">
    <citation type="submission" date="2017-04" db="EMBL/GenBank/DDBJ databases">
        <title>Novel microbial lineages endemic to geothermal iron-oxide mats fill important gaps in the evolutionary history of Archaea.</title>
        <authorList>
            <person name="Jay Z.J."/>
            <person name="Beam J.P."/>
            <person name="Dlakic M."/>
            <person name="Rusch D.B."/>
            <person name="Kozubal M.A."/>
            <person name="Inskeep W.P."/>
        </authorList>
    </citation>
    <scope>NUCLEOTIDE SEQUENCE [LARGE SCALE GENOMIC DNA]</scope>
    <source>
        <strain evidence="2">BE_D</strain>
    </source>
</reference>
<organism evidence="2 3">
    <name type="scientific">Candidatus Marsarchaeota G1 archaeon BE_D</name>
    <dbReference type="NCBI Taxonomy" id="1978156"/>
    <lineage>
        <taxon>Archaea</taxon>
        <taxon>Candidatus Marsarchaeota</taxon>
        <taxon>Candidatus Marsarchaeota group 1</taxon>
    </lineage>
</organism>
<comment type="caution">
    <text evidence="2">The sequence shown here is derived from an EMBL/GenBank/DDBJ whole genome shotgun (WGS) entry which is preliminary data.</text>
</comment>
<feature type="transmembrane region" description="Helical" evidence="1">
    <location>
        <begin position="187"/>
        <end position="211"/>
    </location>
</feature>
<evidence type="ECO:0000313" key="3">
    <source>
        <dbReference type="Proteomes" id="UP000240569"/>
    </source>
</evidence>
<accession>A0A2R6A761</accession>
<feature type="transmembrane region" description="Helical" evidence="1">
    <location>
        <begin position="828"/>
        <end position="850"/>
    </location>
</feature>
<dbReference type="AlphaFoldDB" id="A0A2R6A761"/>
<keyword evidence="1" id="KW-0812">Transmembrane</keyword>
<feature type="transmembrane region" description="Helical" evidence="1">
    <location>
        <begin position="231"/>
        <end position="252"/>
    </location>
</feature>
<keyword evidence="1" id="KW-1133">Transmembrane helix</keyword>
<feature type="transmembrane region" description="Helical" evidence="1">
    <location>
        <begin position="57"/>
        <end position="79"/>
    </location>
</feature>
<keyword evidence="1" id="KW-0472">Membrane</keyword>
<feature type="transmembrane region" description="Helical" evidence="1">
    <location>
        <begin position="157"/>
        <end position="175"/>
    </location>
</feature>
<sequence>KYHRIVTGYDITTIDHLKLAFVVIYMGLGDPRMYILALLGLFVATVFQLIKAQLFTALKTLTTLLVVSIPYIIFMYKIYTFGSNAIYTSPRPFSYSEVDYWTKLYPLLTFFDFRALPWPASVSSSIGILGTSHIQTLPTLGRIPSILLSRNTLLDNFWFLSTMTPFALFAIPAVLKRFKSVSYHYVGALFIFSVALGTYLPITPLLHFFLWLGHLPIVGGVWAITYAIPNYLLESFASYCLFFDLLTILVLYETIFKKAGGTNNKKVNIKRTVALTVVVSLIMISNWQFFDGSFYPGSYTYILGNNGVAPLGAYQPTNPPQFWQQLYQKLSAPKGANYAVAWLQPYGFAYKWSPRVTGFYDPGISPPDSFYQYLSQIISNGATYLTKTIMDIYGVRYIVVDNTSLSPLTPFDPSITINQLYQFLNASPGVVLAASYPNQVYVFEDPNATLFEFGGPSLYYRGSDTLDTAYYLDRILGHVPPIFNKSSPSEAWLLIGSQSLSNNSVDLIPPWGLVTPNVSILNATKQFTLEPSQGVVELSHNWFIETLGKPFTAHINLSAMNLKESTKEQGLVSLSYGGYLIPGAIAIPIPPNYSVYVTWSFDYKTSGNTNLSTSLWVNNQNYKEYGGFLYFSKNLPFSNNWRSANFTANLPAGYTTFEIQINAQLQGSVELKDIKVEYAYYQNFVKPRQVEIRVDSPSNYTLALLIKGDGDLLVNNKTVTVYATNPKVFYLTLFSKSYITINTKNVNMSEVLIAPTNLLKYDANDCQTGGYKHILESVPVKCSNESILVTSLAGFSIERGDYLGRTSFGQEAYLIYAGANSLYVKQGLLYNIAEIEFSLIFYTAILIFFLKKPR</sequence>
<evidence type="ECO:0000313" key="2">
    <source>
        <dbReference type="EMBL" id="PSN82199.1"/>
    </source>
</evidence>